<dbReference type="FunFam" id="1.20.80.10:FF:000001">
    <property type="entry name" value="Erythrocyte membrane protein band 4.1"/>
    <property type="match status" value="1"/>
</dbReference>
<comment type="function">
    <text evidence="10">Protein 4.1 is a major structural element of the erythrocyte membrane skeleton. It plays a key role in regulating membrane physical properties of mechanical stability and deformability by stabilizing spectrin-actin interaction. Recruits DLG1 to membranes. Required for dynein-dynactin complex and NUMA1 recruitment at the mitotic cell cortex during anaphase.</text>
</comment>
<dbReference type="PRINTS" id="PR00661">
    <property type="entry name" value="ERMFAMILY"/>
</dbReference>
<evidence type="ECO:0000256" key="12">
    <source>
        <dbReference type="SAM" id="MobiDB-lite"/>
    </source>
</evidence>
<dbReference type="Pfam" id="PF09380">
    <property type="entry name" value="FERM_C"/>
    <property type="match status" value="1"/>
</dbReference>
<dbReference type="InterPro" id="IPR019748">
    <property type="entry name" value="FERM_central"/>
</dbReference>
<evidence type="ECO:0000313" key="15">
    <source>
        <dbReference type="Proteomes" id="UP000645828"/>
    </source>
</evidence>
<dbReference type="GO" id="GO:0005886">
    <property type="term" value="C:plasma membrane"/>
    <property type="evidence" value="ECO:0007669"/>
    <property type="project" value="TreeGrafter"/>
</dbReference>
<keyword evidence="4" id="KW-0597">Phosphoprotein</keyword>
<dbReference type="InterPro" id="IPR014847">
    <property type="entry name" value="FA"/>
</dbReference>
<dbReference type="SUPFAM" id="SSF50729">
    <property type="entry name" value="PH domain-like"/>
    <property type="match status" value="1"/>
</dbReference>
<evidence type="ECO:0000256" key="10">
    <source>
        <dbReference type="ARBA" id="ARBA00054563"/>
    </source>
</evidence>
<dbReference type="GO" id="GO:0005198">
    <property type="term" value="F:structural molecule activity"/>
    <property type="evidence" value="ECO:0007669"/>
    <property type="project" value="InterPro"/>
</dbReference>
<dbReference type="Proteomes" id="UP000645828">
    <property type="component" value="Unassembled WGS sequence"/>
</dbReference>
<dbReference type="CDD" id="cd13184">
    <property type="entry name" value="FERM_C_4_1_family"/>
    <property type="match status" value="1"/>
</dbReference>
<dbReference type="Pfam" id="PF04382">
    <property type="entry name" value="SAB"/>
    <property type="match status" value="1"/>
</dbReference>
<evidence type="ECO:0000256" key="8">
    <source>
        <dbReference type="ARBA" id="ARBA00030419"/>
    </source>
</evidence>
<dbReference type="PROSITE" id="PS50057">
    <property type="entry name" value="FERM_3"/>
    <property type="match status" value="1"/>
</dbReference>
<dbReference type="FunFam" id="3.10.20.90:FF:000002">
    <property type="entry name" value="Erythrocyte protein band 4.1-like 3"/>
    <property type="match status" value="1"/>
</dbReference>
<dbReference type="SMART" id="SM00295">
    <property type="entry name" value="B41"/>
    <property type="match status" value="1"/>
</dbReference>
<keyword evidence="6" id="KW-0206">Cytoskeleton</keyword>
<dbReference type="InterPro" id="IPR035963">
    <property type="entry name" value="FERM_2"/>
</dbReference>
<organism evidence="14 15">
    <name type="scientific">Nyctereutes procyonoides</name>
    <name type="common">Raccoon dog</name>
    <name type="synonym">Canis procyonoides</name>
    <dbReference type="NCBI Taxonomy" id="34880"/>
    <lineage>
        <taxon>Eukaryota</taxon>
        <taxon>Metazoa</taxon>
        <taxon>Chordata</taxon>
        <taxon>Craniata</taxon>
        <taxon>Vertebrata</taxon>
        <taxon>Euteleostomi</taxon>
        <taxon>Mammalia</taxon>
        <taxon>Eutheria</taxon>
        <taxon>Laurasiatheria</taxon>
        <taxon>Carnivora</taxon>
        <taxon>Caniformia</taxon>
        <taxon>Canidae</taxon>
        <taxon>Nyctereutes</taxon>
    </lineage>
</organism>
<feature type="compositionally biased region" description="Basic and acidic residues" evidence="12">
    <location>
        <begin position="155"/>
        <end position="164"/>
    </location>
</feature>
<dbReference type="SMART" id="SM01195">
    <property type="entry name" value="FA"/>
    <property type="match status" value="1"/>
</dbReference>
<dbReference type="InterPro" id="IPR011993">
    <property type="entry name" value="PH-like_dom_sf"/>
</dbReference>
<dbReference type="CDD" id="cd14473">
    <property type="entry name" value="FERM_B-lobe"/>
    <property type="match status" value="1"/>
</dbReference>
<dbReference type="FunFam" id="2.30.29.30:FF:000001">
    <property type="entry name" value="Erythrocyte membrane protein band 4.1"/>
    <property type="match status" value="1"/>
</dbReference>
<evidence type="ECO:0000256" key="5">
    <source>
        <dbReference type="ARBA" id="ARBA00023203"/>
    </source>
</evidence>
<dbReference type="Pfam" id="PF00373">
    <property type="entry name" value="FERM_M"/>
    <property type="match status" value="1"/>
</dbReference>
<evidence type="ECO:0000256" key="11">
    <source>
        <dbReference type="ARBA" id="ARBA00078357"/>
    </source>
</evidence>
<dbReference type="EMBL" id="CAJHUB010000775">
    <property type="protein sequence ID" value="CAD7691735.1"/>
    <property type="molecule type" value="Genomic_DNA"/>
</dbReference>
<accession>A0A811ZSY3</accession>
<keyword evidence="5" id="KW-0009">Actin-binding</keyword>
<feature type="compositionally biased region" description="Low complexity" evidence="12">
    <location>
        <begin position="1019"/>
        <end position="1030"/>
    </location>
</feature>
<feature type="compositionally biased region" description="Acidic residues" evidence="12">
    <location>
        <begin position="1054"/>
        <end position="1064"/>
    </location>
</feature>
<dbReference type="InterPro" id="IPR018980">
    <property type="entry name" value="FERM_PH-like_C"/>
</dbReference>
<evidence type="ECO:0000259" key="13">
    <source>
        <dbReference type="PROSITE" id="PS50057"/>
    </source>
</evidence>
<dbReference type="PANTHER" id="PTHR23280">
    <property type="entry name" value="4.1 G PROTEIN"/>
    <property type="match status" value="1"/>
</dbReference>
<dbReference type="InterPro" id="IPR029071">
    <property type="entry name" value="Ubiquitin-like_domsf"/>
</dbReference>
<dbReference type="InterPro" id="IPR008379">
    <property type="entry name" value="Band_4.1_C"/>
</dbReference>
<dbReference type="GO" id="GO:0003779">
    <property type="term" value="F:actin binding"/>
    <property type="evidence" value="ECO:0007669"/>
    <property type="project" value="UniProtKB-KW"/>
</dbReference>
<dbReference type="Pfam" id="PF08736">
    <property type="entry name" value="FA"/>
    <property type="match status" value="1"/>
</dbReference>
<evidence type="ECO:0000256" key="2">
    <source>
        <dbReference type="ARBA" id="ARBA00004544"/>
    </source>
</evidence>
<sequence>MTTEVGPAAEVKQEPEKVGAAATERPKEAAENRQNPPLEPEEPGPPALPAADSPGRPRQKREGEPSESRGLARFLPPWLKKQKSYTLVAAGDKEPKEPPRAVVEQVAGPEESPPEGERPPQAEAQESAGSRQQEVTAGVKPEKPAASTEAQSAEEVGKGKEKVDEVQEDALEEAAQRESKEVQTNELKAEKAAQKAAKKTKMVQCKVMLLDGTEYSCDLEKRAKGQVLFDKVCEHLNLLEKDYFGLLFQESPEQKNWLDPAKEIKRQLRNLPWLFTFNVKFYPPDPSQLTEDLTRYLLCLQLRQDIASGRLPCSFVTHALLGSYTLQAELGDHDPEEHGGSDLSDFQFAPMQTKELEEKVAELHRTHRGLSPAQADSQFLENAKRLSMYGVDLHHAKDSEGVDIKLGVCANGLLIYKDRLRINRFAWPKILKISYKRSNFYIKVRPAELEQFESTIGFKLPNHRAAKRLWKVCVEHHTFYRLVSPEQPPKAKFLTLGSKFRYSGRTQAQTRQASTLIDRPAPHFERTSSKRVSRSLDGGEVFLLVILLSAEWPKTSCIGKRRKREREKLRKEKKKKEKKKEKRKRERKRKKGGKKGGESNQKSKRKKQKQKTREPVSMCPPSPLIRCVSSLSPNLSPVPERDLLSDISEEDPFGEADQITLDSLELPSMGDPSEQGDGDVTPLDSVLGPGAAPPQPDCPPTSEQPLKEAGPEDSEFGYFSFHFCKCFPPSFPSLLDEDGYLAFPSVPKVWVSFLPADVQHYLPITSPSFLPSLILIFGLLLSASQSVPFSLTFALPLALSLCYLEAKATSFNVSCDRDLNDKTEEEEAVHTFEVESKKNSLRVEGDNIYVRHSNLMLEDLDKAQEDILRHQASISELKRNFMESTPEPRPNEWEKRRITPLSLQTQGSVVFSGKTVSDDVLFLSSLYVLLYPSRGDHLFKDILSVKEKHPMAAARTVEEKVQEADKSSHETLNVVEEKKQAEVGKDERVIAEELNGKELSPGSGPGATRKVEPVTQKDSTSLSSESSGGSESEEEDVGEYRPHHRVTPGTIREEQEEEEEEVEEGAGRAAQVVEREAPAPQGSRGSQAGASVSAVRAESQEGPVAPGSPAEKRVDGGATKQDGSEDAEDEPHKVNGEPPVVKTEMVTISDASQRTEISTKEVPIVQTETKTITYESPQIDGGAGGDSGTLLTAQTITSESVSTTTTTHITKTVKGGISETRIEKRIVITGDADIDHDQALAQAIREAREQHPDMSVTRVVVHKETELDEGEE</sequence>
<dbReference type="PRINTS" id="PR00935">
    <property type="entry name" value="BAND41"/>
</dbReference>
<evidence type="ECO:0000256" key="7">
    <source>
        <dbReference type="ARBA" id="ARBA00023658"/>
    </source>
</evidence>
<dbReference type="SUPFAM" id="SSF47031">
    <property type="entry name" value="Second domain of FERM"/>
    <property type="match status" value="1"/>
</dbReference>
<dbReference type="InterPro" id="IPR018979">
    <property type="entry name" value="FERM_N"/>
</dbReference>
<dbReference type="GO" id="GO:0005856">
    <property type="term" value="C:cytoskeleton"/>
    <property type="evidence" value="ECO:0007669"/>
    <property type="project" value="UniProtKB-SubCell"/>
</dbReference>
<dbReference type="SUPFAM" id="SSF54236">
    <property type="entry name" value="Ubiquitin-like"/>
    <property type="match status" value="1"/>
</dbReference>
<keyword evidence="3" id="KW-0963">Cytoplasm</keyword>
<feature type="region of interest" description="Disordered" evidence="12">
    <location>
        <begin position="978"/>
        <end position="1162"/>
    </location>
</feature>
<dbReference type="InterPro" id="IPR019747">
    <property type="entry name" value="FERM_CS"/>
</dbReference>
<evidence type="ECO:0000256" key="9">
    <source>
        <dbReference type="ARBA" id="ARBA00032586"/>
    </source>
</evidence>
<dbReference type="InterPro" id="IPR000798">
    <property type="entry name" value="Ez/rad/moesin-like"/>
</dbReference>
<dbReference type="InterPro" id="IPR007477">
    <property type="entry name" value="SAB_dom"/>
</dbReference>
<feature type="region of interest" description="Disordered" evidence="12">
    <location>
        <begin position="1"/>
        <end position="164"/>
    </location>
</feature>
<keyword evidence="15" id="KW-1185">Reference proteome</keyword>
<feature type="compositionally biased region" description="Polar residues" evidence="12">
    <location>
        <begin position="505"/>
        <end position="515"/>
    </location>
</feature>
<dbReference type="CDD" id="cd17202">
    <property type="entry name" value="FERM_F1_EPB41L2"/>
    <property type="match status" value="1"/>
</dbReference>
<dbReference type="PROSITE" id="PS00660">
    <property type="entry name" value="FERM_1"/>
    <property type="match status" value="1"/>
</dbReference>
<dbReference type="AlphaFoldDB" id="A0A811ZSY3"/>
<dbReference type="Gene3D" id="3.10.20.90">
    <property type="entry name" value="Phosphatidylinositol 3-kinase Catalytic Subunit, Chain A, domain 1"/>
    <property type="match status" value="1"/>
</dbReference>
<dbReference type="Gene3D" id="1.20.80.10">
    <property type="match status" value="1"/>
</dbReference>
<dbReference type="Pfam" id="PF09379">
    <property type="entry name" value="FERM_N"/>
    <property type="match status" value="1"/>
</dbReference>
<dbReference type="InterPro" id="IPR014352">
    <property type="entry name" value="FERM/acyl-CoA-bd_prot_sf"/>
</dbReference>
<dbReference type="GO" id="GO:0031032">
    <property type="term" value="P:actomyosin structure organization"/>
    <property type="evidence" value="ECO:0007669"/>
    <property type="project" value="TreeGrafter"/>
</dbReference>
<dbReference type="GO" id="GO:0005938">
    <property type="term" value="C:cell cortex"/>
    <property type="evidence" value="ECO:0007669"/>
    <property type="project" value="UniProtKB-SubCell"/>
</dbReference>
<evidence type="ECO:0000256" key="3">
    <source>
        <dbReference type="ARBA" id="ARBA00022490"/>
    </source>
</evidence>
<feature type="region of interest" description="Disordered" evidence="12">
    <location>
        <begin position="562"/>
        <end position="625"/>
    </location>
</feature>
<evidence type="ECO:0000313" key="14">
    <source>
        <dbReference type="EMBL" id="CAD7691735.1"/>
    </source>
</evidence>
<feature type="region of interest" description="Disordered" evidence="12">
    <location>
        <begin position="505"/>
        <end position="531"/>
    </location>
</feature>
<dbReference type="Pfam" id="PF05902">
    <property type="entry name" value="4_1_CTD"/>
    <property type="match status" value="1"/>
</dbReference>
<dbReference type="PROSITE" id="PS00661">
    <property type="entry name" value="FERM_2"/>
    <property type="match status" value="1"/>
</dbReference>
<evidence type="ECO:0000256" key="1">
    <source>
        <dbReference type="ARBA" id="ARBA00004245"/>
    </source>
</evidence>
<evidence type="ECO:0000256" key="6">
    <source>
        <dbReference type="ARBA" id="ARBA00023212"/>
    </source>
</evidence>
<evidence type="ECO:0000256" key="4">
    <source>
        <dbReference type="ARBA" id="ARBA00022553"/>
    </source>
</evidence>
<comment type="caution">
    <text evidence="14">The sequence shown here is derived from an EMBL/GenBank/DDBJ whole genome shotgun (WGS) entry which is preliminary data.</text>
</comment>
<comment type="subcellular location">
    <subcellularLocation>
        <location evidence="2">Cytoplasm</location>
        <location evidence="2">Cell cortex</location>
    </subcellularLocation>
    <subcellularLocation>
        <location evidence="1">Cytoplasm</location>
        <location evidence="1">Cytoskeleton</location>
    </subcellularLocation>
</comment>
<feature type="region of interest" description="Disordered" evidence="12">
    <location>
        <begin position="665"/>
        <end position="712"/>
    </location>
</feature>
<dbReference type="GO" id="GO:0030866">
    <property type="term" value="P:cortical actin cytoskeleton organization"/>
    <property type="evidence" value="ECO:0007669"/>
    <property type="project" value="InterPro"/>
</dbReference>
<name>A0A811ZSY3_NYCPR</name>
<dbReference type="PANTHER" id="PTHR23280:SF17">
    <property type="entry name" value="BAND 4.1-LIKE PROTEIN 2"/>
    <property type="match status" value="1"/>
</dbReference>
<protein>
    <recommendedName>
        <fullName evidence="7">Protein 4.1</fullName>
    </recommendedName>
    <alternativeName>
        <fullName evidence="11">4.1R</fullName>
    </alternativeName>
    <alternativeName>
        <fullName evidence="8">Band 4.1</fullName>
    </alternativeName>
    <alternativeName>
        <fullName evidence="9">Erythrocyte membrane protein band 4.1</fullName>
    </alternativeName>
</protein>
<proteinExistence type="predicted"/>
<reference evidence="14" key="1">
    <citation type="submission" date="2020-12" db="EMBL/GenBank/DDBJ databases">
        <authorList>
            <consortium name="Molecular Ecology Group"/>
        </authorList>
    </citation>
    <scope>NUCLEOTIDE SEQUENCE</scope>
    <source>
        <strain evidence="14">TBG_1078</strain>
    </source>
</reference>
<dbReference type="InterPro" id="IPR019749">
    <property type="entry name" value="Band_41_domain"/>
</dbReference>
<gene>
    <name evidence="14" type="ORF">NYPRO_LOCUS24529</name>
</gene>
<feature type="compositionally biased region" description="Basic residues" evidence="12">
    <location>
        <begin position="562"/>
        <end position="594"/>
    </location>
</feature>
<dbReference type="Gene3D" id="2.30.29.30">
    <property type="entry name" value="Pleckstrin-homology domain (PH domain)/Phosphotyrosine-binding domain (PTB)"/>
    <property type="match status" value="1"/>
</dbReference>
<feature type="domain" description="FERM" evidence="13">
    <location>
        <begin position="203"/>
        <end position="484"/>
    </location>
</feature>
<dbReference type="SMART" id="SM01196">
    <property type="entry name" value="FERM_C"/>
    <property type="match status" value="1"/>
</dbReference>
<dbReference type="InterPro" id="IPR000299">
    <property type="entry name" value="FERM_domain"/>
</dbReference>
<feature type="compositionally biased region" description="Basic and acidic residues" evidence="12">
    <location>
        <begin position="978"/>
        <end position="996"/>
    </location>
</feature>